<proteinExistence type="predicted"/>
<dbReference type="OrthoDB" id="3477286at2759"/>
<dbReference type="PANTHER" id="PTHR24148:SF64">
    <property type="entry name" value="HETEROKARYON INCOMPATIBILITY DOMAIN-CONTAINING PROTEIN"/>
    <property type="match status" value="1"/>
</dbReference>
<evidence type="ECO:0000313" key="3">
    <source>
        <dbReference type="Proteomes" id="UP000799437"/>
    </source>
</evidence>
<feature type="domain" description="Heterokaryon incompatibility" evidence="1">
    <location>
        <begin position="57"/>
        <end position="187"/>
    </location>
</feature>
<dbReference type="GeneID" id="54488053"/>
<evidence type="ECO:0000313" key="2">
    <source>
        <dbReference type="EMBL" id="KAF2757952.1"/>
    </source>
</evidence>
<dbReference type="InterPro" id="IPR010730">
    <property type="entry name" value="HET"/>
</dbReference>
<gene>
    <name evidence="2" type="ORF">EJ05DRAFT_500470</name>
</gene>
<dbReference type="EMBL" id="ML996572">
    <property type="protein sequence ID" value="KAF2757952.1"/>
    <property type="molecule type" value="Genomic_DNA"/>
</dbReference>
<dbReference type="Proteomes" id="UP000799437">
    <property type="component" value="Unassembled WGS sequence"/>
</dbReference>
<protein>
    <recommendedName>
        <fullName evidence="1">Heterokaryon incompatibility domain-containing protein</fullName>
    </recommendedName>
</protein>
<dbReference type="PANTHER" id="PTHR24148">
    <property type="entry name" value="ANKYRIN REPEAT DOMAIN-CONTAINING PROTEIN 39 HOMOLOG-RELATED"/>
    <property type="match status" value="1"/>
</dbReference>
<dbReference type="AlphaFoldDB" id="A0A6A6W502"/>
<dbReference type="InterPro" id="IPR052895">
    <property type="entry name" value="HetReg/Transcr_Mod"/>
</dbReference>
<dbReference type="Pfam" id="PF26639">
    <property type="entry name" value="Het-6_barrel"/>
    <property type="match status" value="1"/>
</dbReference>
<dbReference type="Pfam" id="PF06985">
    <property type="entry name" value="HET"/>
    <property type="match status" value="1"/>
</dbReference>
<sequence>MRTYAYGPLSRKQDIRILKLNAGSIHDPLRGSLAPRKDDESYEVLLWAMEEGNESSRISLHDEGGVSNFLHIKPDLGAALKSLRPRQSGNPHRKLWIDAICVNWKDIQEKNKQVAMMAQILRQATRVCLWLGSHDHDSRKAIEFMRSKILDLARIDYHFSQESSLDSCIALASFLNRPCFEQHWMVQGIVLARNAAIYCGEDCLSWDQFEAAVSLFRVKYDSLARHPAYSAYNFGDIRAFSAVRLVEVTSTLVERSESGGMLSRSLSIEDLVFMLSDFKVREPHDLIYSVLALGSGTGLLESQTVKPVEGKTGSTDSRRSTTVIAVDYGQDFFEVCKKFMAFTISRSGSFDLILQPWAHQAASRLPRSKNTLPSWITMTGPVHQTQASSSAFGGVSRVRASADPLLKSGLSRSYRYKASWQRARPANWRLGTGDKGCSLFVTGFILDAVGERGESAGVGMPPPSWLELTEDVERSDAFWRTLVADRTMDGRTAPKYYSRAFMHARQPGFMVDEHGPFVVDEFIRRVRAVTWKRRMITLRNEHEQFGKEAVIGLAPERTWRTDIIAIIEGCSVPVVLRHVRGTETYSLIGEAYIHGYMDGQACSLQEYVQRAESTNYALKEQMKTREFELS</sequence>
<dbReference type="RefSeq" id="XP_033600403.1">
    <property type="nucleotide sequence ID" value="XM_033746999.1"/>
</dbReference>
<name>A0A6A6W502_9PEZI</name>
<accession>A0A6A6W502</accession>
<reference evidence="2" key="1">
    <citation type="journal article" date="2020" name="Stud. Mycol.">
        <title>101 Dothideomycetes genomes: a test case for predicting lifestyles and emergence of pathogens.</title>
        <authorList>
            <person name="Haridas S."/>
            <person name="Albert R."/>
            <person name="Binder M."/>
            <person name="Bloem J."/>
            <person name="Labutti K."/>
            <person name="Salamov A."/>
            <person name="Andreopoulos B."/>
            <person name="Baker S."/>
            <person name="Barry K."/>
            <person name="Bills G."/>
            <person name="Bluhm B."/>
            <person name="Cannon C."/>
            <person name="Castanera R."/>
            <person name="Culley D."/>
            <person name="Daum C."/>
            <person name="Ezra D."/>
            <person name="Gonzalez J."/>
            <person name="Henrissat B."/>
            <person name="Kuo A."/>
            <person name="Liang C."/>
            <person name="Lipzen A."/>
            <person name="Lutzoni F."/>
            <person name="Magnuson J."/>
            <person name="Mondo S."/>
            <person name="Nolan M."/>
            <person name="Ohm R."/>
            <person name="Pangilinan J."/>
            <person name="Park H.-J."/>
            <person name="Ramirez L."/>
            <person name="Alfaro M."/>
            <person name="Sun H."/>
            <person name="Tritt A."/>
            <person name="Yoshinaga Y."/>
            <person name="Zwiers L.-H."/>
            <person name="Turgeon B."/>
            <person name="Goodwin S."/>
            <person name="Spatafora J."/>
            <person name="Crous P."/>
            <person name="Grigoriev I."/>
        </authorList>
    </citation>
    <scope>NUCLEOTIDE SEQUENCE</scope>
    <source>
        <strain evidence="2">CBS 121739</strain>
    </source>
</reference>
<keyword evidence="3" id="KW-1185">Reference proteome</keyword>
<evidence type="ECO:0000259" key="1">
    <source>
        <dbReference type="Pfam" id="PF06985"/>
    </source>
</evidence>
<organism evidence="2 3">
    <name type="scientific">Pseudovirgaria hyperparasitica</name>
    <dbReference type="NCBI Taxonomy" id="470096"/>
    <lineage>
        <taxon>Eukaryota</taxon>
        <taxon>Fungi</taxon>
        <taxon>Dikarya</taxon>
        <taxon>Ascomycota</taxon>
        <taxon>Pezizomycotina</taxon>
        <taxon>Dothideomycetes</taxon>
        <taxon>Dothideomycetes incertae sedis</taxon>
        <taxon>Acrospermales</taxon>
        <taxon>Acrospermaceae</taxon>
        <taxon>Pseudovirgaria</taxon>
    </lineage>
</organism>